<dbReference type="PANTHER" id="PTHR33110">
    <property type="entry name" value="F-BOX/KELCH-REPEAT PROTEIN-RELATED"/>
    <property type="match status" value="1"/>
</dbReference>
<dbReference type="Pfam" id="PF00646">
    <property type="entry name" value="F-box"/>
    <property type="match status" value="1"/>
</dbReference>
<dbReference type="InterPro" id="IPR005174">
    <property type="entry name" value="KIB1-4_b-propeller"/>
</dbReference>
<keyword evidence="4" id="KW-1185">Reference proteome</keyword>
<dbReference type="Pfam" id="PF03478">
    <property type="entry name" value="Beta-prop_KIB1-4"/>
    <property type="match status" value="1"/>
</dbReference>
<dbReference type="InterPro" id="IPR001810">
    <property type="entry name" value="F-box_dom"/>
</dbReference>
<protein>
    <recommendedName>
        <fullName evidence="5">DUF295 domain-containing protein</fullName>
    </recommendedName>
</protein>
<evidence type="ECO:0000313" key="3">
    <source>
        <dbReference type="EMBL" id="KAF8707001.1"/>
    </source>
</evidence>
<feature type="domain" description="F-box" evidence="1">
    <location>
        <begin position="10"/>
        <end position="50"/>
    </location>
</feature>
<dbReference type="Proteomes" id="UP000636709">
    <property type="component" value="Unassembled WGS sequence"/>
</dbReference>
<accession>A0A835BRJ3</accession>
<sequence>MAQVQGLPPWSDLPPELLGLVFLRLPTRADRAFFPAVCRTWCSAARQHRLPLPSPVPWLVLPRGDIISFPHGETFQLPPGVRCHNSCGEWLLLSRDDDNCFLMNPFTKATMPIPSLSSYSYYEEPVEIAEDCLAPENEMQGNWSHIKDTDEMSVLTLVVCSTHLIAAIVAVGDLVSAHEDCRWLSHMVFFQGKLYALDSNTDTEDLISIDIVDEHDSDKPRVSRIERVIEGRSLPSQVYSMCLCYLLESHGTLLMIRRKLSHKSERKSGNRDDGILVASSSEFQVFEPDFEQALWFEVGTLGNDRALFLGRGCSRAVIVSPYDLSCDCLFFIDDYTDWLWKETTKSSGVYDMKDEKFYSSLPTVSWKSGDVLATWLFSWGTYFQLFSCSLSNILKIKCPDIFLSEIK</sequence>
<comment type="caution">
    <text evidence="3">The sequence shown here is derived from an EMBL/GenBank/DDBJ whole genome shotgun (WGS) entry which is preliminary data.</text>
</comment>
<organism evidence="3 4">
    <name type="scientific">Digitaria exilis</name>
    <dbReference type="NCBI Taxonomy" id="1010633"/>
    <lineage>
        <taxon>Eukaryota</taxon>
        <taxon>Viridiplantae</taxon>
        <taxon>Streptophyta</taxon>
        <taxon>Embryophyta</taxon>
        <taxon>Tracheophyta</taxon>
        <taxon>Spermatophyta</taxon>
        <taxon>Magnoliopsida</taxon>
        <taxon>Liliopsida</taxon>
        <taxon>Poales</taxon>
        <taxon>Poaceae</taxon>
        <taxon>PACMAD clade</taxon>
        <taxon>Panicoideae</taxon>
        <taxon>Panicodae</taxon>
        <taxon>Paniceae</taxon>
        <taxon>Anthephorinae</taxon>
        <taxon>Digitaria</taxon>
    </lineage>
</organism>
<dbReference type="InterPro" id="IPR036047">
    <property type="entry name" value="F-box-like_dom_sf"/>
</dbReference>
<evidence type="ECO:0000259" key="1">
    <source>
        <dbReference type="Pfam" id="PF00646"/>
    </source>
</evidence>
<dbReference type="SUPFAM" id="SSF81383">
    <property type="entry name" value="F-box domain"/>
    <property type="match status" value="1"/>
</dbReference>
<gene>
    <name evidence="3" type="ORF">HU200_030528</name>
</gene>
<name>A0A835BRJ3_9POAL</name>
<reference evidence="3" key="1">
    <citation type="submission" date="2020-07" db="EMBL/GenBank/DDBJ databases">
        <title>Genome sequence and genetic diversity analysis of an under-domesticated orphan crop, white fonio (Digitaria exilis).</title>
        <authorList>
            <person name="Bennetzen J.L."/>
            <person name="Chen S."/>
            <person name="Ma X."/>
            <person name="Wang X."/>
            <person name="Yssel A.E.J."/>
            <person name="Chaluvadi S.R."/>
            <person name="Johnson M."/>
            <person name="Gangashetty P."/>
            <person name="Hamidou F."/>
            <person name="Sanogo M.D."/>
            <person name="Zwaenepoel A."/>
            <person name="Wallace J."/>
            <person name="Van De Peer Y."/>
            <person name="Van Deynze A."/>
        </authorList>
    </citation>
    <scope>NUCLEOTIDE SEQUENCE</scope>
    <source>
        <tissue evidence="3">Leaves</tissue>
    </source>
</reference>
<evidence type="ECO:0000313" key="4">
    <source>
        <dbReference type="Proteomes" id="UP000636709"/>
    </source>
</evidence>
<dbReference type="Gene3D" id="1.20.1280.50">
    <property type="match status" value="1"/>
</dbReference>
<feature type="domain" description="KIB1-4 beta-propeller" evidence="2">
    <location>
        <begin position="74"/>
        <end position="351"/>
    </location>
</feature>
<dbReference type="PANTHER" id="PTHR33110:SF43">
    <property type="entry name" value="F-BOX DOMAIN-CONTAINING PROTEIN"/>
    <property type="match status" value="1"/>
</dbReference>
<dbReference type="AlphaFoldDB" id="A0A835BRJ3"/>
<dbReference type="EMBL" id="JACEFO010001764">
    <property type="protein sequence ID" value="KAF8707001.1"/>
    <property type="molecule type" value="Genomic_DNA"/>
</dbReference>
<evidence type="ECO:0008006" key="5">
    <source>
        <dbReference type="Google" id="ProtNLM"/>
    </source>
</evidence>
<dbReference type="OrthoDB" id="583626at2759"/>
<evidence type="ECO:0000259" key="2">
    <source>
        <dbReference type="Pfam" id="PF03478"/>
    </source>
</evidence>
<proteinExistence type="predicted"/>